<accession>A0AAD1W9I8</accession>
<gene>
    <name evidence="3" type="ORF">PECUL_23A047336</name>
</gene>
<evidence type="ECO:0000313" key="4">
    <source>
        <dbReference type="Proteomes" id="UP001295444"/>
    </source>
</evidence>
<organism evidence="3 4">
    <name type="scientific">Pelobates cultripes</name>
    <name type="common">Western spadefoot toad</name>
    <dbReference type="NCBI Taxonomy" id="61616"/>
    <lineage>
        <taxon>Eukaryota</taxon>
        <taxon>Metazoa</taxon>
        <taxon>Chordata</taxon>
        <taxon>Craniata</taxon>
        <taxon>Vertebrata</taxon>
        <taxon>Euteleostomi</taxon>
        <taxon>Amphibia</taxon>
        <taxon>Batrachia</taxon>
        <taxon>Anura</taxon>
        <taxon>Pelobatoidea</taxon>
        <taxon>Pelobatidae</taxon>
        <taxon>Pelobates</taxon>
    </lineage>
</organism>
<name>A0AAD1W9I8_PELCU</name>
<dbReference type="PANTHER" id="PTHR11505">
    <property type="entry name" value="L1 TRANSPOSABLE ELEMENT-RELATED"/>
    <property type="match status" value="1"/>
</dbReference>
<dbReference type="InterPro" id="IPR004244">
    <property type="entry name" value="Transposase_22"/>
</dbReference>
<evidence type="ECO:0000313" key="3">
    <source>
        <dbReference type="EMBL" id="CAH2300845.1"/>
    </source>
</evidence>
<keyword evidence="1" id="KW-0175">Coiled coil</keyword>
<feature type="region of interest" description="Disordered" evidence="2">
    <location>
        <begin position="331"/>
        <end position="360"/>
    </location>
</feature>
<dbReference type="Proteomes" id="UP001295444">
    <property type="component" value="Chromosome 06"/>
</dbReference>
<evidence type="ECO:0000256" key="1">
    <source>
        <dbReference type="SAM" id="Coils"/>
    </source>
</evidence>
<reference evidence="3" key="1">
    <citation type="submission" date="2022-03" db="EMBL/GenBank/DDBJ databases">
        <authorList>
            <person name="Alioto T."/>
            <person name="Alioto T."/>
            <person name="Gomez Garrido J."/>
        </authorList>
    </citation>
    <scope>NUCLEOTIDE SEQUENCE</scope>
</reference>
<protein>
    <submittedName>
        <fullName evidence="3">Uncharacterized protein</fullName>
    </submittedName>
</protein>
<dbReference type="EMBL" id="OW240917">
    <property type="protein sequence ID" value="CAH2300845.1"/>
    <property type="molecule type" value="Genomic_DNA"/>
</dbReference>
<feature type="compositionally biased region" description="Low complexity" evidence="2">
    <location>
        <begin position="41"/>
        <end position="57"/>
    </location>
</feature>
<evidence type="ECO:0000256" key="2">
    <source>
        <dbReference type="SAM" id="MobiDB-lite"/>
    </source>
</evidence>
<feature type="region of interest" description="Disordered" evidence="2">
    <location>
        <begin position="39"/>
        <end position="64"/>
    </location>
</feature>
<sequence>MVRTKKHLALESTGVSSPRRCTGLMDDFIATPSDFRGLQHASKMAPASPSSESAGESLAEDTQASDLARIRAERTQISAKMLSKADTGSLVQELRAVLREKLAGLRADLTALEQRVDEMETSAHGCEEQHRAAEVAVTRQGNMLLTLRRQVEDLENRSRRNNIRIRGLPETGTEPLQTTLTDLFRQLLGAQAPEIIQLERAHRALGPVRQDGSPRDVICCISTCGLRDKIMAAARELPTIRYRDAEVSLYQDLSRLTLDARRALRPVTGALRDKRIPYRWGFPFSLQAKQGNAWLMARWPEDIPRLQRTLGLPQTRIRNWILDEAITSRRDPLAPMRVPDAAPSRNDPPRRRGGPEGPEE</sequence>
<proteinExistence type="predicted"/>
<dbReference type="Gene3D" id="3.30.70.1820">
    <property type="entry name" value="L1 transposable element, RRM domain"/>
    <property type="match status" value="1"/>
</dbReference>
<feature type="coiled-coil region" evidence="1">
    <location>
        <begin position="95"/>
        <end position="164"/>
    </location>
</feature>
<keyword evidence="4" id="KW-1185">Reference proteome</keyword>
<dbReference type="AlphaFoldDB" id="A0AAD1W9I8"/>